<sequence length="629" mass="69491">MLERFHSDNSLSEVHETIDATKHRSGIRKFLPYLGPAYLVSVGYMDPGNWATDLQGGAKFGYQLIWVLLMSNLMALLLQSLSARLGIVRRRDLAQANREEYPRTVNFCLYVLAELAIAACDLAEVLGMAIGIHLLTGLPILGGVCITVLDTFLLLVLQRYGMRKMEAFIIALVAIIGLSFLIELFFAQPHFGDVVKGFVPTSLNSEALYIAVGIIGATVMPHNLYLHSALVQTRKIKNDEAGIKRALKFNLFDTTIALNAAFFVNAAILILAASVFFTSGNTNVAKIEDAHALLKPMLGDLAPILFAIALIAAGQSSTVTGTLAGQIVMEGYLHLRINPWIRRLITRLIAIIPAVLVIVIYGDDKLDALLVFSQVILSLQLGFAIIPLIHFVSDKKTMGKFAIKTYTKILSWIVAGILVFLNVKLVADASVDKFQEGGQPILKTIIIIGWLIFAWLFTSMTLLPLLRRRKEKADASAAISMHSTAKPLTIANIPEPHKIAVALDFSDKDEKIIAYAIAQRKHEATYLLMHIVETASAKYLGDSSDDYETRKDMERLEAYAIQLRNMGYKTEIHLGYNSRVQEIVRIVNEAKADMLVMGAHKHSGLKDIFYGATVDQVRHKLSIPVLIVN</sequence>
<dbReference type="GO" id="GO:0034755">
    <property type="term" value="P:iron ion transmembrane transport"/>
    <property type="evidence" value="ECO:0007669"/>
    <property type="project" value="TreeGrafter"/>
</dbReference>
<evidence type="ECO:0000313" key="9">
    <source>
        <dbReference type="EMBL" id="QEC67093.1"/>
    </source>
</evidence>
<protein>
    <recommendedName>
        <fullName evidence="7">Divalent metal cation transporter MntH</fullName>
    </recommendedName>
</protein>
<dbReference type="GO" id="GO:0046872">
    <property type="term" value="F:metal ion binding"/>
    <property type="evidence" value="ECO:0007669"/>
    <property type="project" value="UniProtKB-UniRule"/>
</dbReference>
<feature type="transmembrane region" description="Helical" evidence="7">
    <location>
        <begin position="168"/>
        <end position="187"/>
    </location>
</feature>
<dbReference type="SUPFAM" id="SSF52402">
    <property type="entry name" value="Adenine nucleotide alpha hydrolases-like"/>
    <property type="match status" value="1"/>
</dbReference>
<dbReference type="NCBIfam" id="TIGR01197">
    <property type="entry name" value="nramp"/>
    <property type="match status" value="1"/>
</dbReference>
<evidence type="ECO:0000256" key="7">
    <source>
        <dbReference type="HAMAP-Rule" id="MF_00221"/>
    </source>
</evidence>
<name>A0A5B8V861_9BACT</name>
<dbReference type="GO" id="GO:0005886">
    <property type="term" value="C:plasma membrane"/>
    <property type="evidence" value="ECO:0007669"/>
    <property type="project" value="UniProtKB-SubCell"/>
</dbReference>
<evidence type="ECO:0000259" key="8">
    <source>
        <dbReference type="Pfam" id="PF00582"/>
    </source>
</evidence>
<comment type="similarity">
    <text evidence="7">Belongs to the NRAMP family.</text>
</comment>
<feature type="transmembrane region" description="Helical" evidence="7">
    <location>
        <begin position="30"/>
        <end position="45"/>
    </location>
</feature>
<dbReference type="GO" id="GO:0005384">
    <property type="term" value="F:manganese ion transmembrane transporter activity"/>
    <property type="evidence" value="ECO:0007669"/>
    <property type="project" value="TreeGrafter"/>
</dbReference>
<comment type="subcellular location">
    <subcellularLocation>
        <location evidence="7">Cell membrane</location>
        <topology evidence="7">Multi-pass membrane protein</topology>
    </subcellularLocation>
    <subcellularLocation>
        <location evidence="1">Membrane</location>
        <topology evidence="1">Multi-pass membrane protein</topology>
    </subcellularLocation>
</comment>
<feature type="transmembrane region" description="Helical" evidence="7">
    <location>
        <begin position="368"/>
        <end position="389"/>
    </location>
</feature>
<keyword evidence="10" id="KW-1185">Reference proteome</keyword>
<evidence type="ECO:0000256" key="4">
    <source>
        <dbReference type="ARBA" id="ARBA00022847"/>
    </source>
</evidence>
<evidence type="ECO:0000256" key="1">
    <source>
        <dbReference type="ARBA" id="ARBA00004141"/>
    </source>
</evidence>
<feature type="domain" description="UspA" evidence="8">
    <location>
        <begin position="497"/>
        <end position="628"/>
    </location>
</feature>
<evidence type="ECO:0000313" key="10">
    <source>
        <dbReference type="Proteomes" id="UP000321533"/>
    </source>
</evidence>
<keyword evidence="5 7" id="KW-1133">Transmembrane helix</keyword>
<dbReference type="InterPro" id="IPR006016">
    <property type="entry name" value="UspA"/>
</dbReference>
<feature type="transmembrane region" description="Helical" evidence="7">
    <location>
        <begin position="251"/>
        <end position="277"/>
    </location>
</feature>
<feature type="transmembrane region" description="Helical" evidence="7">
    <location>
        <begin position="301"/>
        <end position="324"/>
    </location>
</feature>
<evidence type="ECO:0000256" key="2">
    <source>
        <dbReference type="ARBA" id="ARBA00022448"/>
    </source>
</evidence>
<dbReference type="CDD" id="cd00293">
    <property type="entry name" value="USP-like"/>
    <property type="match status" value="1"/>
</dbReference>
<keyword evidence="7" id="KW-0406">Ion transport</keyword>
<feature type="transmembrane region" description="Helical" evidence="7">
    <location>
        <begin position="107"/>
        <end position="132"/>
    </location>
</feature>
<dbReference type="Pfam" id="PF00582">
    <property type="entry name" value="Usp"/>
    <property type="match status" value="1"/>
</dbReference>
<feature type="transmembrane region" description="Helical" evidence="7">
    <location>
        <begin position="344"/>
        <end position="362"/>
    </location>
</feature>
<dbReference type="NCBIfam" id="NF001923">
    <property type="entry name" value="PRK00701.1"/>
    <property type="match status" value="1"/>
</dbReference>
<keyword evidence="2 7" id="KW-0813">Transport</keyword>
<accession>A0A5B8V861</accession>
<dbReference type="GO" id="GO:0015086">
    <property type="term" value="F:cadmium ion transmembrane transporter activity"/>
    <property type="evidence" value="ECO:0007669"/>
    <property type="project" value="TreeGrafter"/>
</dbReference>
<keyword evidence="6 7" id="KW-0472">Membrane</keyword>
<feature type="transmembrane region" description="Helical" evidence="7">
    <location>
        <begin position="65"/>
        <end position="87"/>
    </location>
</feature>
<dbReference type="PRINTS" id="PR00447">
    <property type="entry name" value="NATRESASSCMP"/>
</dbReference>
<evidence type="ECO:0000256" key="3">
    <source>
        <dbReference type="ARBA" id="ARBA00022692"/>
    </source>
</evidence>
<organism evidence="9 10">
    <name type="scientific">Panacibacter ginsenosidivorans</name>
    <dbReference type="NCBI Taxonomy" id="1813871"/>
    <lineage>
        <taxon>Bacteria</taxon>
        <taxon>Pseudomonadati</taxon>
        <taxon>Bacteroidota</taxon>
        <taxon>Chitinophagia</taxon>
        <taxon>Chitinophagales</taxon>
        <taxon>Chitinophagaceae</taxon>
        <taxon>Panacibacter</taxon>
    </lineage>
</organism>
<dbReference type="NCBIfam" id="NF037982">
    <property type="entry name" value="Nramp_1"/>
    <property type="match status" value="1"/>
</dbReference>
<dbReference type="Pfam" id="PF01566">
    <property type="entry name" value="Nramp"/>
    <property type="match status" value="1"/>
</dbReference>
<keyword evidence="4 7" id="KW-0769">Symport</keyword>
<dbReference type="AlphaFoldDB" id="A0A5B8V861"/>
<dbReference type="GO" id="GO:0015293">
    <property type="term" value="F:symporter activity"/>
    <property type="evidence" value="ECO:0007669"/>
    <property type="project" value="UniProtKB-UniRule"/>
</dbReference>
<dbReference type="HAMAP" id="MF_00221">
    <property type="entry name" value="NRAMP"/>
    <property type="match status" value="1"/>
</dbReference>
<keyword evidence="7" id="KW-1003">Cell membrane</keyword>
<evidence type="ECO:0000256" key="6">
    <source>
        <dbReference type="ARBA" id="ARBA00023136"/>
    </source>
</evidence>
<dbReference type="EMBL" id="CP042435">
    <property type="protein sequence ID" value="QEC67093.1"/>
    <property type="molecule type" value="Genomic_DNA"/>
</dbReference>
<dbReference type="OrthoDB" id="9787548at2"/>
<dbReference type="KEGG" id="pgin:FRZ67_07245"/>
<dbReference type="RefSeq" id="WP_147188901.1">
    <property type="nucleotide sequence ID" value="NZ_CP042435.1"/>
</dbReference>
<feature type="transmembrane region" description="Helical" evidence="7">
    <location>
        <begin position="138"/>
        <end position="156"/>
    </location>
</feature>
<gene>
    <name evidence="7" type="primary">mntH</name>
    <name evidence="9" type="ORF">FRZ67_07245</name>
</gene>
<reference evidence="9 10" key="1">
    <citation type="journal article" date="2016" name="Int. J. Syst. Evol. Microbiol.">
        <title>Panacibacter ginsenosidivorans gen. nov., sp. nov., with ginsenoside converting activity isolated from soil of a ginseng field.</title>
        <authorList>
            <person name="Siddiqi M.Z."/>
            <person name="Muhammad Shafi S."/>
            <person name="Choi K.D."/>
            <person name="Im W.T."/>
        </authorList>
    </citation>
    <scope>NUCLEOTIDE SEQUENCE [LARGE SCALE GENOMIC DNA]</scope>
    <source>
        <strain evidence="9 10">Gsoil1550</strain>
    </source>
</reference>
<feature type="transmembrane region" description="Helical" evidence="7">
    <location>
        <begin position="409"/>
        <end position="427"/>
    </location>
</feature>
<dbReference type="PANTHER" id="PTHR11706">
    <property type="entry name" value="SOLUTE CARRIER PROTEIN FAMILY 11 MEMBER"/>
    <property type="match status" value="1"/>
</dbReference>
<comment type="caution">
    <text evidence="7">Lacks conserved residue(s) required for the propagation of feature annotation.</text>
</comment>
<dbReference type="Proteomes" id="UP000321533">
    <property type="component" value="Chromosome"/>
</dbReference>
<keyword evidence="3 7" id="KW-0812">Transmembrane</keyword>
<dbReference type="PANTHER" id="PTHR11706:SF33">
    <property type="entry name" value="NATURAL RESISTANCE-ASSOCIATED MACROPHAGE PROTEIN 2"/>
    <property type="match status" value="1"/>
</dbReference>
<dbReference type="Gene3D" id="3.40.50.620">
    <property type="entry name" value="HUPs"/>
    <property type="match status" value="1"/>
</dbReference>
<comment type="function">
    <text evidence="7">H(+)-stimulated, divalent metal cation uptake system.</text>
</comment>
<feature type="transmembrane region" description="Helical" evidence="7">
    <location>
        <begin position="447"/>
        <end position="466"/>
    </location>
</feature>
<dbReference type="InterPro" id="IPR014729">
    <property type="entry name" value="Rossmann-like_a/b/a_fold"/>
</dbReference>
<proteinExistence type="inferred from homology"/>
<evidence type="ECO:0000256" key="5">
    <source>
        <dbReference type="ARBA" id="ARBA00022989"/>
    </source>
</evidence>
<dbReference type="InterPro" id="IPR001046">
    <property type="entry name" value="NRAMP_fam"/>
</dbReference>
<feature type="transmembrane region" description="Helical" evidence="7">
    <location>
        <begin position="207"/>
        <end position="230"/>
    </location>
</feature>